<evidence type="ECO:0000256" key="5">
    <source>
        <dbReference type="ARBA" id="ARBA00023136"/>
    </source>
</evidence>
<dbReference type="InterPro" id="IPR051791">
    <property type="entry name" value="Pra-immunoreactive"/>
</dbReference>
<keyword evidence="5 7" id="KW-0472">Membrane</keyword>
<reference evidence="10 12" key="1">
    <citation type="submission" date="2016-01" db="EMBL/GenBank/DDBJ databases">
        <title>The new phylogeny of the genus Mycobacterium.</title>
        <authorList>
            <person name="Tarcisio F."/>
            <person name="Conor M."/>
            <person name="Antonella G."/>
            <person name="Elisabetta G."/>
            <person name="Giulia F.S."/>
            <person name="Sara T."/>
            <person name="Anna F."/>
            <person name="Clotilde B."/>
            <person name="Roberto B."/>
            <person name="Veronica D.S."/>
            <person name="Fabio R."/>
            <person name="Monica P."/>
            <person name="Olivier J."/>
            <person name="Enrico T."/>
            <person name="Nicola S."/>
        </authorList>
    </citation>
    <scope>NUCLEOTIDE SEQUENCE [LARGE SCALE GENOMIC DNA]</scope>
    <source>
        <strain evidence="10 12">DSM 44160</strain>
    </source>
</reference>
<dbReference type="Pfam" id="PF06271">
    <property type="entry name" value="RDD"/>
    <property type="match status" value="1"/>
</dbReference>
<sequence>MTDQPPPGGSYPPPPPPPGSSGAAPSGGHLPPSAPPPPGSSGDFSQSVGGSAPPPPPPPPPAGGYPPPPPAAGGYAPPPPGPAVKGLSTDAYTPWLTRVLAFLIDYAPILVVLGIAQVIDMLTQEESCVTSVNQYDVAQYCYTQGSIIGTLAQGLASLLILAYVVWNYGYRQGTTGSSIGKSILKFKVVSEVTGEPLGFGMSLVRQLAHFVDAIICYVGFLFPLWDSKRQTLADKIMTTVCLPL</sequence>
<dbReference type="AlphaFoldDB" id="A0A1A6B7L2"/>
<protein>
    <recommendedName>
        <fullName evidence="8">RDD domain-containing protein</fullName>
    </recommendedName>
</protein>
<feature type="transmembrane region" description="Helical" evidence="7">
    <location>
        <begin position="140"/>
        <end position="166"/>
    </location>
</feature>
<evidence type="ECO:0000313" key="11">
    <source>
        <dbReference type="Proteomes" id="UP000093757"/>
    </source>
</evidence>
<gene>
    <name evidence="9" type="ORF">A9W98_03085</name>
    <name evidence="10" type="ORF">AWC08_18635</name>
</gene>
<comment type="subcellular location">
    <subcellularLocation>
        <location evidence="1">Cell membrane</location>
        <topology evidence="1">Multi-pass membrane protein</topology>
    </subcellularLocation>
</comment>
<dbReference type="PANTHER" id="PTHR36115:SF6">
    <property type="entry name" value="PROLINE-RICH ANTIGEN HOMOLOG"/>
    <property type="match status" value="1"/>
</dbReference>
<dbReference type="InterPro" id="IPR010432">
    <property type="entry name" value="RDD"/>
</dbReference>
<keyword evidence="2" id="KW-1003">Cell membrane</keyword>
<evidence type="ECO:0000313" key="10">
    <source>
        <dbReference type="EMBL" id="ORV93340.1"/>
    </source>
</evidence>
<dbReference type="EMBL" id="MAEM01000529">
    <property type="protein sequence ID" value="OBR98307.1"/>
    <property type="molecule type" value="Genomic_DNA"/>
</dbReference>
<evidence type="ECO:0000313" key="9">
    <source>
        <dbReference type="EMBL" id="OBR98307.1"/>
    </source>
</evidence>
<dbReference type="RefSeq" id="WP_065137227.1">
    <property type="nucleotide sequence ID" value="NZ_JACKSU010000138.1"/>
</dbReference>
<evidence type="ECO:0000256" key="3">
    <source>
        <dbReference type="ARBA" id="ARBA00022692"/>
    </source>
</evidence>
<dbReference type="Proteomes" id="UP000093757">
    <property type="component" value="Unassembled WGS sequence"/>
</dbReference>
<evidence type="ECO:0000256" key="4">
    <source>
        <dbReference type="ARBA" id="ARBA00022989"/>
    </source>
</evidence>
<evidence type="ECO:0000256" key="1">
    <source>
        <dbReference type="ARBA" id="ARBA00004651"/>
    </source>
</evidence>
<feature type="transmembrane region" description="Helical" evidence="7">
    <location>
        <begin position="207"/>
        <end position="225"/>
    </location>
</feature>
<keyword evidence="12" id="KW-1185">Reference proteome</keyword>
<dbReference type="Proteomes" id="UP000193928">
    <property type="component" value="Unassembled WGS sequence"/>
</dbReference>
<keyword evidence="4 7" id="KW-1133">Transmembrane helix</keyword>
<feature type="compositionally biased region" description="Pro residues" evidence="6">
    <location>
        <begin position="1"/>
        <end position="19"/>
    </location>
</feature>
<organism evidence="9 11">
    <name type="scientific">Mycobacterium gordonae</name>
    <dbReference type="NCBI Taxonomy" id="1778"/>
    <lineage>
        <taxon>Bacteria</taxon>
        <taxon>Bacillati</taxon>
        <taxon>Actinomycetota</taxon>
        <taxon>Actinomycetes</taxon>
        <taxon>Mycobacteriales</taxon>
        <taxon>Mycobacteriaceae</taxon>
        <taxon>Mycobacterium</taxon>
    </lineage>
</organism>
<feature type="domain" description="RDD" evidence="8">
    <location>
        <begin position="92"/>
        <end position="237"/>
    </location>
</feature>
<keyword evidence="3 7" id="KW-0812">Transmembrane</keyword>
<dbReference type="PANTHER" id="PTHR36115">
    <property type="entry name" value="PROLINE-RICH ANTIGEN HOMOLOG-RELATED"/>
    <property type="match status" value="1"/>
</dbReference>
<feature type="transmembrane region" description="Helical" evidence="7">
    <location>
        <begin position="95"/>
        <end position="119"/>
    </location>
</feature>
<evidence type="ECO:0000313" key="12">
    <source>
        <dbReference type="Proteomes" id="UP000193928"/>
    </source>
</evidence>
<accession>A0A1A6B7L2</accession>
<evidence type="ECO:0000256" key="2">
    <source>
        <dbReference type="ARBA" id="ARBA00022475"/>
    </source>
</evidence>
<feature type="region of interest" description="Disordered" evidence="6">
    <location>
        <begin position="1"/>
        <end position="81"/>
    </location>
</feature>
<dbReference type="GO" id="GO:0005886">
    <property type="term" value="C:plasma membrane"/>
    <property type="evidence" value="ECO:0007669"/>
    <property type="project" value="UniProtKB-SubCell"/>
</dbReference>
<evidence type="ECO:0000256" key="7">
    <source>
        <dbReference type="SAM" id="Phobius"/>
    </source>
</evidence>
<evidence type="ECO:0000256" key="6">
    <source>
        <dbReference type="SAM" id="MobiDB-lite"/>
    </source>
</evidence>
<name>A0A1A6B7L2_MYCGO</name>
<proteinExistence type="predicted"/>
<feature type="compositionally biased region" description="Pro residues" evidence="6">
    <location>
        <begin position="52"/>
        <end position="81"/>
    </location>
</feature>
<evidence type="ECO:0000259" key="8">
    <source>
        <dbReference type="Pfam" id="PF06271"/>
    </source>
</evidence>
<reference evidence="9 11" key="2">
    <citation type="submission" date="2016-06" db="EMBL/GenBank/DDBJ databases">
        <authorList>
            <person name="Kjaerup R.B."/>
            <person name="Dalgaard T.S."/>
            <person name="Juul-Madsen H.R."/>
        </authorList>
    </citation>
    <scope>NUCLEOTIDE SEQUENCE [LARGE SCALE GENOMIC DNA]</scope>
    <source>
        <strain evidence="9 11">1245752.6</strain>
    </source>
</reference>
<comment type="caution">
    <text evidence="9">The sequence shown here is derived from an EMBL/GenBank/DDBJ whole genome shotgun (WGS) entry which is preliminary data.</text>
</comment>
<dbReference type="OrthoDB" id="9793824at2"/>
<dbReference type="EMBL" id="LQOY01000040">
    <property type="protein sequence ID" value="ORV93340.1"/>
    <property type="molecule type" value="Genomic_DNA"/>
</dbReference>
<feature type="compositionally biased region" description="Low complexity" evidence="6">
    <location>
        <begin position="20"/>
        <end position="31"/>
    </location>
</feature>